<sequence length="78" mass="8644">MDNVRSDTIYLTIQCLPPSPTLHFHLRICLFSPTPKVQINRLDSDEEASLSTSGSCRPSSLILSVMELNTLEALSLIL</sequence>
<gene>
    <name evidence="1" type="ORF">TNCT_509271</name>
</gene>
<protein>
    <submittedName>
        <fullName evidence="1">Uncharacterized protein</fullName>
    </submittedName>
</protein>
<dbReference type="Proteomes" id="UP000887116">
    <property type="component" value="Unassembled WGS sequence"/>
</dbReference>
<reference evidence="1" key="1">
    <citation type="submission" date="2020-07" db="EMBL/GenBank/DDBJ databases">
        <title>Multicomponent nature underlies the extraordinary mechanical properties of spider dragline silk.</title>
        <authorList>
            <person name="Kono N."/>
            <person name="Nakamura H."/>
            <person name="Mori M."/>
            <person name="Yoshida Y."/>
            <person name="Ohtoshi R."/>
            <person name="Malay A.D."/>
            <person name="Moran D.A.P."/>
            <person name="Tomita M."/>
            <person name="Numata K."/>
            <person name="Arakawa K."/>
        </authorList>
    </citation>
    <scope>NUCLEOTIDE SEQUENCE</scope>
</reference>
<dbReference type="AlphaFoldDB" id="A0A8X6KPV5"/>
<keyword evidence="2" id="KW-1185">Reference proteome</keyword>
<comment type="caution">
    <text evidence="1">The sequence shown here is derived from an EMBL/GenBank/DDBJ whole genome shotgun (WGS) entry which is preliminary data.</text>
</comment>
<proteinExistence type="predicted"/>
<organism evidence="1 2">
    <name type="scientific">Trichonephila clavata</name>
    <name type="common">Joro spider</name>
    <name type="synonym">Nephila clavata</name>
    <dbReference type="NCBI Taxonomy" id="2740835"/>
    <lineage>
        <taxon>Eukaryota</taxon>
        <taxon>Metazoa</taxon>
        <taxon>Ecdysozoa</taxon>
        <taxon>Arthropoda</taxon>
        <taxon>Chelicerata</taxon>
        <taxon>Arachnida</taxon>
        <taxon>Araneae</taxon>
        <taxon>Araneomorphae</taxon>
        <taxon>Entelegynae</taxon>
        <taxon>Araneoidea</taxon>
        <taxon>Nephilidae</taxon>
        <taxon>Trichonephila</taxon>
    </lineage>
</organism>
<name>A0A8X6KPV5_TRICU</name>
<evidence type="ECO:0000313" key="1">
    <source>
        <dbReference type="EMBL" id="GFQ82535.1"/>
    </source>
</evidence>
<accession>A0A8X6KPV5</accession>
<dbReference type="EMBL" id="BMAO01022531">
    <property type="protein sequence ID" value="GFQ82535.1"/>
    <property type="molecule type" value="Genomic_DNA"/>
</dbReference>
<evidence type="ECO:0000313" key="2">
    <source>
        <dbReference type="Proteomes" id="UP000887116"/>
    </source>
</evidence>